<evidence type="ECO:0008006" key="3">
    <source>
        <dbReference type="Google" id="ProtNLM"/>
    </source>
</evidence>
<evidence type="ECO:0000313" key="1">
    <source>
        <dbReference type="EMBL" id="MBL3658157.1"/>
    </source>
</evidence>
<organism evidence="1 2">
    <name type="scientific">Fulvivirga sediminis</name>
    <dbReference type="NCBI Taxonomy" id="2803949"/>
    <lineage>
        <taxon>Bacteria</taxon>
        <taxon>Pseudomonadati</taxon>
        <taxon>Bacteroidota</taxon>
        <taxon>Cytophagia</taxon>
        <taxon>Cytophagales</taxon>
        <taxon>Fulvivirgaceae</taxon>
        <taxon>Fulvivirga</taxon>
    </lineage>
</organism>
<dbReference type="RefSeq" id="WP_202245951.1">
    <property type="nucleotide sequence ID" value="NZ_JAESIY010000011.1"/>
</dbReference>
<proteinExistence type="predicted"/>
<dbReference type="AlphaFoldDB" id="A0A937F814"/>
<protein>
    <recommendedName>
        <fullName evidence="3">Outer membrane protein beta-barrel domain-containing protein</fullName>
    </recommendedName>
</protein>
<evidence type="ECO:0000313" key="2">
    <source>
        <dbReference type="Proteomes" id="UP000659388"/>
    </source>
</evidence>
<dbReference type="EMBL" id="JAESIY010000011">
    <property type="protein sequence ID" value="MBL3658157.1"/>
    <property type="molecule type" value="Genomic_DNA"/>
</dbReference>
<gene>
    <name evidence="1" type="ORF">JL102_18540</name>
</gene>
<comment type="caution">
    <text evidence="1">The sequence shown here is derived from an EMBL/GenBank/DDBJ whole genome shotgun (WGS) entry which is preliminary data.</text>
</comment>
<name>A0A937F814_9BACT</name>
<keyword evidence="2" id="KW-1185">Reference proteome</keyword>
<sequence length="180" mass="20578">MVPTFSTGAGWWVFDKSDINQWDRSHYIANFDLGFNALYSINAYWNVGAGINYSRLNEHELIAYNDNAVKNQYAVTGKNITFRSAFITTEFFLIQSPNYKLGPSLSYGWFNTSANYIGHENDDKKSYFKIGASNQFGLGKNKSLHLQLQYVAMTIKPEDESSKHIIRNLSLLLGLRFHVL</sequence>
<dbReference type="Proteomes" id="UP000659388">
    <property type="component" value="Unassembled WGS sequence"/>
</dbReference>
<reference evidence="1" key="1">
    <citation type="submission" date="2021-01" db="EMBL/GenBank/DDBJ databases">
        <title>Fulvivirga kasyanovii gen. nov., sp nov., a novel member of the phylum Bacteroidetes isolated from seawater in a mussel farm.</title>
        <authorList>
            <person name="Zhao L.-H."/>
            <person name="Wang Z.-J."/>
        </authorList>
    </citation>
    <scope>NUCLEOTIDE SEQUENCE</scope>
    <source>
        <strain evidence="1">2943</strain>
    </source>
</reference>
<accession>A0A937F814</accession>